<dbReference type="RefSeq" id="WP_309906376.1">
    <property type="nucleotide sequence ID" value="NZ_JAVDRF010000013.1"/>
</dbReference>
<keyword evidence="1" id="KW-0812">Transmembrane</keyword>
<dbReference type="InterPro" id="IPR013498">
    <property type="entry name" value="Topo_IA_Znf"/>
</dbReference>
<dbReference type="Pfam" id="PF01396">
    <property type="entry name" value="Zn_ribbon_Top1"/>
    <property type="match status" value="1"/>
</dbReference>
<gene>
    <name evidence="4" type="ORF">J2739_004821</name>
</gene>
<keyword evidence="5" id="KW-1185">Reference proteome</keyword>
<dbReference type="SUPFAM" id="SSF57783">
    <property type="entry name" value="Zinc beta-ribbon"/>
    <property type="match status" value="1"/>
</dbReference>
<dbReference type="SUPFAM" id="SSF52980">
    <property type="entry name" value="Restriction endonuclease-like"/>
    <property type="match status" value="1"/>
</dbReference>
<dbReference type="Gene3D" id="3.30.65.10">
    <property type="entry name" value="Bacterial Topoisomerase I, domain 1"/>
    <property type="match status" value="1"/>
</dbReference>
<organism evidence="4 5">
    <name type="scientific">Variovorax soli</name>
    <dbReference type="NCBI Taxonomy" id="376815"/>
    <lineage>
        <taxon>Bacteria</taxon>
        <taxon>Pseudomonadati</taxon>
        <taxon>Pseudomonadota</taxon>
        <taxon>Betaproteobacteria</taxon>
        <taxon>Burkholderiales</taxon>
        <taxon>Comamonadaceae</taxon>
        <taxon>Variovorax</taxon>
    </lineage>
</organism>
<dbReference type="Proteomes" id="UP001184230">
    <property type="component" value="Unassembled WGS sequence"/>
</dbReference>
<feature type="transmembrane region" description="Helical" evidence="1">
    <location>
        <begin position="57"/>
        <end position="79"/>
    </location>
</feature>
<dbReference type="PANTHER" id="PTHR30015:SF7">
    <property type="entry name" value="TYPE IV METHYL-DIRECTED RESTRICTION ENZYME ECOKMRR"/>
    <property type="match status" value="1"/>
</dbReference>
<dbReference type="Pfam" id="PF04471">
    <property type="entry name" value="Mrr_cat"/>
    <property type="match status" value="1"/>
</dbReference>
<evidence type="ECO:0000313" key="5">
    <source>
        <dbReference type="Proteomes" id="UP001184230"/>
    </source>
</evidence>
<dbReference type="PANTHER" id="PTHR30015">
    <property type="entry name" value="MRR RESTRICTION SYSTEM PROTEIN"/>
    <property type="match status" value="1"/>
</dbReference>
<feature type="transmembrane region" description="Helical" evidence="1">
    <location>
        <begin position="20"/>
        <end position="45"/>
    </location>
</feature>
<evidence type="ECO:0000256" key="1">
    <source>
        <dbReference type="SAM" id="Phobius"/>
    </source>
</evidence>
<dbReference type="InterPro" id="IPR011335">
    <property type="entry name" value="Restrct_endonuc-II-like"/>
</dbReference>
<protein>
    <submittedName>
        <fullName evidence="4">Restriction system protein</fullName>
    </submittedName>
</protein>
<feature type="domain" description="Restriction endonuclease type IV Mrr" evidence="3">
    <location>
        <begin position="104"/>
        <end position="213"/>
    </location>
</feature>
<evidence type="ECO:0000259" key="3">
    <source>
        <dbReference type="Pfam" id="PF04471"/>
    </source>
</evidence>
<name>A0ABU1NMC2_9BURK</name>
<dbReference type="InterPro" id="IPR007560">
    <property type="entry name" value="Restrct_endonuc_IV_Mrr"/>
</dbReference>
<keyword evidence="1" id="KW-1133">Transmembrane helix</keyword>
<accession>A0ABU1NMC2</accession>
<dbReference type="InterPro" id="IPR011856">
    <property type="entry name" value="tRNA_endonuc-like_dom_sf"/>
</dbReference>
<comment type="caution">
    <text evidence="4">The sequence shown here is derived from an EMBL/GenBank/DDBJ whole genome shotgun (WGS) entry which is preliminary data.</text>
</comment>
<evidence type="ECO:0000259" key="2">
    <source>
        <dbReference type="Pfam" id="PF01396"/>
    </source>
</evidence>
<feature type="domain" description="DNA topoisomerase type IA zn finger" evidence="2">
    <location>
        <begin position="249"/>
        <end position="282"/>
    </location>
</feature>
<dbReference type="InterPro" id="IPR052906">
    <property type="entry name" value="Type_IV_Methyl-Rstrct_Enzyme"/>
</dbReference>
<dbReference type="EMBL" id="JAVDRF010000013">
    <property type="protein sequence ID" value="MDR6539026.1"/>
    <property type="molecule type" value="Genomic_DNA"/>
</dbReference>
<reference evidence="4 5" key="1">
    <citation type="submission" date="2023-07" db="EMBL/GenBank/DDBJ databases">
        <title>Sorghum-associated microbial communities from plants grown in Nebraska, USA.</title>
        <authorList>
            <person name="Schachtman D."/>
        </authorList>
    </citation>
    <scope>NUCLEOTIDE SEQUENCE [LARGE SCALE GENOMIC DNA]</scope>
    <source>
        <strain evidence="4 5">DS1781</strain>
    </source>
</reference>
<evidence type="ECO:0000313" key="4">
    <source>
        <dbReference type="EMBL" id="MDR6539026.1"/>
    </source>
</evidence>
<sequence>MPRRKKSSPLDDMIELVSMLPWWAGVAMAPIFYVLMHGWALRAAAEMTTRPQLGSGLFYALASVGQYLLPFACLAGAAVSAWRRHQRKTLADNVSTAKSADVLEGMSWREFELLVGEGFRRKGFQVEELGGAGADGGVDLVLRKGSEKYLVQCKQWRAYKVSVQVVRELYGVMAASGAAGGFVMTSGRFTADAREFAKGRNVQLMDGDALFGLIRAVRGAGRDVPARSAEGGTQDVPEEARAAAMAPACPRCAGQMVRRTARKGANAGESFWGCAAFPKCRGTA</sequence>
<dbReference type="Gene3D" id="3.40.1350.10">
    <property type="match status" value="1"/>
</dbReference>
<keyword evidence="1" id="KW-0472">Membrane</keyword>
<proteinExistence type="predicted"/>